<dbReference type="AlphaFoldDB" id="A0A8J4VNI5"/>
<name>A0A8J4VNI5_9ROSI</name>
<proteinExistence type="predicted"/>
<comment type="caution">
    <text evidence="1">The sequence shown here is derived from an EMBL/GenBank/DDBJ whole genome shotgun (WGS) entry which is preliminary data.</text>
</comment>
<dbReference type="EMBL" id="JRKL02001535">
    <property type="protein sequence ID" value="KAF3963462.1"/>
    <property type="molecule type" value="Genomic_DNA"/>
</dbReference>
<dbReference type="Proteomes" id="UP000737018">
    <property type="component" value="Unassembled WGS sequence"/>
</dbReference>
<evidence type="ECO:0000313" key="2">
    <source>
        <dbReference type="Proteomes" id="UP000737018"/>
    </source>
</evidence>
<organism evidence="1 2">
    <name type="scientific">Castanea mollissima</name>
    <name type="common">Chinese chestnut</name>
    <dbReference type="NCBI Taxonomy" id="60419"/>
    <lineage>
        <taxon>Eukaryota</taxon>
        <taxon>Viridiplantae</taxon>
        <taxon>Streptophyta</taxon>
        <taxon>Embryophyta</taxon>
        <taxon>Tracheophyta</taxon>
        <taxon>Spermatophyta</taxon>
        <taxon>Magnoliopsida</taxon>
        <taxon>eudicotyledons</taxon>
        <taxon>Gunneridae</taxon>
        <taxon>Pentapetalae</taxon>
        <taxon>rosids</taxon>
        <taxon>fabids</taxon>
        <taxon>Fagales</taxon>
        <taxon>Fagaceae</taxon>
        <taxon>Castanea</taxon>
    </lineage>
</organism>
<accession>A0A8J4VNI5</accession>
<evidence type="ECO:0000313" key="1">
    <source>
        <dbReference type="EMBL" id="KAF3963462.1"/>
    </source>
</evidence>
<sequence>MRERIVPQLVKWRDAPSNQNESIVAESFLHCFRNKTGLFATFEVFTVMDATQFSLIDVHDDFLCNL</sequence>
<protein>
    <submittedName>
        <fullName evidence="1">Uncharacterized protein</fullName>
    </submittedName>
</protein>
<keyword evidence="2" id="KW-1185">Reference proteome</keyword>
<reference evidence="1" key="1">
    <citation type="submission" date="2020-03" db="EMBL/GenBank/DDBJ databases">
        <title>Castanea mollissima Vanexum genome sequencing.</title>
        <authorList>
            <person name="Staton M."/>
        </authorList>
    </citation>
    <scope>NUCLEOTIDE SEQUENCE</scope>
    <source>
        <tissue evidence="1">Leaf</tissue>
    </source>
</reference>
<gene>
    <name evidence="1" type="ORF">CMV_012150</name>
</gene>